<accession>A0A8T2K2M4</accession>
<comment type="caution">
    <text evidence="2">The sequence shown here is derived from an EMBL/GenBank/DDBJ whole genome shotgun (WGS) entry which is preliminary data.</text>
</comment>
<proteinExistence type="predicted"/>
<organism evidence="2 3">
    <name type="scientific">Hymenochirus boettgeri</name>
    <name type="common">Congo dwarf clawed frog</name>
    <dbReference type="NCBI Taxonomy" id="247094"/>
    <lineage>
        <taxon>Eukaryota</taxon>
        <taxon>Metazoa</taxon>
        <taxon>Chordata</taxon>
        <taxon>Craniata</taxon>
        <taxon>Vertebrata</taxon>
        <taxon>Euteleostomi</taxon>
        <taxon>Amphibia</taxon>
        <taxon>Batrachia</taxon>
        <taxon>Anura</taxon>
        <taxon>Pipoidea</taxon>
        <taxon>Pipidae</taxon>
        <taxon>Pipinae</taxon>
        <taxon>Hymenochirus</taxon>
    </lineage>
</organism>
<dbReference type="AlphaFoldDB" id="A0A8T2K2M4"/>
<dbReference type="Proteomes" id="UP000812440">
    <property type="component" value="Chromosome 8_10"/>
</dbReference>
<name>A0A8T2K2M4_9PIPI</name>
<evidence type="ECO:0000313" key="2">
    <source>
        <dbReference type="EMBL" id="KAG8449850.1"/>
    </source>
</evidence>
<reference evidence="2" key="1">
    <citation type="thesis" date="2020" institute="ProQuest LLC" country="789 East Eisenhower Parkway, Ann Arbor, MI, USA">
        <title>Comparative Genomics and Chromosome Evolution.</title>
        <authorList>
            <person name="Mudd A.B."/>
        </authorList>
    </citation>
    <scope>NUCLEOTIDE SEQUENCE</scope>
    <source>
        <strain evidence="2">Female2</strain>
        <tissue evidence="2">Blood</tissue>
    </source>
</reference>
<keyword evidence="1" id="KW-1133">Transmembrane helix</keyword>
<keyword evidence="1" id="KW-0472">Membrane</keyword>
<dbReference type="EMBL" id="JAACNH010000003">
    <property type="protein sequence ID" value="KAG8449850.1"/>
    <property type="molecule type" value="Genomic_DNA"/>
</dbReference>
<protein>
    <submittedName>
        <fullName evidence="2">Uncharacterized protein</fullName>
    </submittedName>
</protein>
<keyword evidence="1" id="KW-0812">Transmembrane</keyword>
<sequence>MYTIFAMGLSFLCQILWLLLINYKNNATRETFNASYGLETRQKVTAEQQGQMSATEIVNSSFPESPGSKSVLWFGIIQDRWS</sequence>
<evidence type="ECO:0000256" key="1">
    <source>
        <dbReference type="SAM" id="Phobius"/>
    </source>
</evidence>
<evidence type="ECO:0000313" key="3">
    <source>
        <dbReference type="Proteomes" id="UP000812440"/>
    </source>
</evidence>
<keyword evidence="3" id="KW-1185">Reference proteome</keyword>
<feature type="transmembrane region" description="Helical" evidence="1">
    <location>
        <begin position="6"/>
        <end position="23"/>
    </location>
</feature>
<gene>
    <name evidence="2" type="ORF">GDO86_016501</name>
</gene>